<sequence length="264" mass="29207">MKSCGYFSLFFLLLLFGVIIPSNLIVGQPTPTATVPFPLVTTRFHVVERLNVRTSRNISIVKQRLQQQLGNLTSPALLSAAADSQANYTAAVNRYRGPSGYIWFQTILHGRWFRLWGFADTTAYVPKDMTQYTIGNPLDLLASARYTIDAFLDSPLRLLVIDTADGADGGRWWLLVLEVLVVLGGDGGGNDDDGDEDEDDRNRLYNNSHVKIYMRSQSCNHALPYLAILGGAMSQYAMVDPETGRKGFLSNPQSHWIGGLSTSN</sequence>
<evidence type="ECO:0000313" key="3">
    <source>
        <dbReference type="Proteomes" id="UP000297595"/>
    </source>
</evidence>
<protein>
    <submittedName>
        <fullName evidence="2">Uncharacterized protein</fullName>
    </submittedName>
</protein>
<organism evidence="2 3">
    <name type="scientific">Orbilia oligospora</name>
    <name type="common">Nematode-trapping fungus</name>
    <name type="synonym">Arthrobotrys oligospora</name>
    <dbReference type="NCBI Taxonomy" id="2813651"/>
    <lineage>
        <taxon>Eukaryota</taxon>
        <taxon>Fungi</taxon>
        <taxon>Dikarya</taxon>
        <taxon>Ascomycota</taxon>
        <taxon>Pezizomycotina</taxon>
        <taxon>Orbiliomycetes</taxon>
        <taxon>Orbiliales</taxon>
        <taxon>Orbiliaceae</taxon>
        <taxon>Orbilia</taxon>
    </lineage>
</organism>
<dbReference type="EMBL" id="SOZJ01000004">
    <property type="protein sequence ID" value="TGJ67888.1"/>
    <property type="molecule type" value="Genomic_DNA"/>
</dbReference>
<dbReference type="AlphaFoldDB" id="A0A8H2DZK9"/>
<dbReference type="OrthoDB" id="5190258at2759"/>
<feature type="chain" id="PRO_5034142260" evidence="1">
    <location>
        <begin position="28"/>
        <end position="264"/>
    </location>
</feature>
<comment type="caution">
    <text evidence="2">The sequence shown here is derived from an EMBL/GenBank/DDBJ whole genome shotgun (WGS) entry which is preliminary data.</text>
</comment>
<proteinExistence type="predicted"/>
<gene>
    <name evidence="2" type="ORF">EYR41_006984</name>
</gene>
<evidence type="ECO:0000256" key="1">
    <source>
        <dbReference type="SAM" id="SignalP"/>
    </source>
</evidence>
<reference evidence="2 3" key="1">
    <citation type="submission" date="2019-03" db="EMBL/GenBank/DDBJ databases">
        <title>Nematode-trapping fungi genome.</title>
        <authorList>
            <person name="Vidal-Diez De Ulzurrun G."/>
        </authorList>
    </citation>
    <scope>NUCLEOTIDE SEQUENCE [LARGE SCALE GENOMIC DNA]</scope>
    <source>
        <strain evidence="2 3">TWF154</strain>
    </source>
</reference>
<accession>A0A8H2DZK9</accession>
<name>A0A8H2DZK9_ORBOL</name>
<feature type="signal peptide" evidence="1">
    <location>
        <begin position="1"/>
        <end position="27"/>
    </location>
</feature>
<evidence type="ECO:0000313" key="2">
    <source>
        <dbReference type="EMBL" id="TGJ67888.1"/>
    </source>
</evidence>
<keyword evidence="1" id="KW-0732">Signal</keyword>
<dbReference type="Proteomes" id="UP000297595">
    <property type="component" value="Unassembled WGS sequence"/>
</dbReference>